<feature type="compositionally biased region" description="Basic and acidic residues" evidence="1">
    <location>
        <begin position="455"/>
        <end position="466"/>
    </location>
</feature>
<proteinExistence type="predicted"/>
<accession>A0A914PSZ8</accession>
<feature type="region of interest" description="Disordered" evidence="1">
    <location>
        <begin position="181"/>
        <end position="212"/>
    </location>
</feature>
<name>A0A914PSZ8_9BILA</name>
<keyword evidence="2" id="KW-1185">Reference proteome</keyword>
<feature type="region of interest" description="Disordered" evidence="1">
    <location>
        <begin position="449"/>
        <end position="477"/>
    </location>
</feature>
<evidence type="ECO:0000313" key="3">
    <source>
        <dbReference type="WBParaSite" id="PDA_v2.g17957.t1"/>
    </source>
</evidence>
<evidence type="ECO:0000313" key="2">
    <source>
        <dbReference type="Proteomes" id="UP000887578"/>
    </source>
</evidence>
<evidence type="ECO:0000256" key="1">
    <source>
        <dbReference type="SAM" id="MobiDB-lite"/>
    </source>
</evidence>
<organism evidence="2 3">
    <name type="scientific">Panagrolaimus davidi</name>
    <dbReference type="NCBI Taxonomy" id="227884"/>
    <lineage>
        <taxon>Eukaryota</taxon>
        <taxon>Metazoa</taxon>
        <taxon>Ecdysozoa</taxon>
        <taxon>Nematoda</taxon>
        <taxon>Chromadorea</taxon>
        <taxon>Rhabditida</taxon>
        <taxon>Tylenchina</taxon>
        <taxon>Panagrolaimomorpha</taxon>
        <taxon>Panagrolaimoidea</taxon>
        <taxon>Panagrolaimidae</taxon>
        <taxon>Panagrolaimus</taxon>
    </lineage>
</organism>
<dbReference type="AlphaFoldDB" id="A0A914PSZ8"/>
<reference evidence="3" key="1">
    <citation type="submission" date="2022-11" db="UniProtKB">
        <authorList>
            <consortium name="WormBaseParasite"/>
        </authorList>
    </citation>
    <scope>IDENTIFICATION</scope>
</reference>
<sequence>MMDDKKSHHKNGGIHLIASNKDHNFEYNGFCKIKINHVSSMLEVEPITEEFKYISAMFQWKFYAQKNILFVFADFEFKDFILVFNTEARCQKVYDLIYRKNMKDEATNELIYNRILLPILNQITKVSNIVISQILLKWINKLETNDKEMYIKMMKESGIYDLIYPKNEFVAEMNSIGNDETGCRAQLKRNDGTSRKPRTADPAAKTTAVPESRDALEKLATDDAAESGAQEIKLEYDESQLFKIAHQLLTNPRNPLKLHRQPDEVESYVERKYGEEVRESLAKILNISNIIKIPWNIFKISRFPKEDFVKIQASLGILPDSNRLDKICNRYKRSPKSIIKLLSNPELVKDKRTFDKNLDDLANKYEVMKWLQDHEVVYDCTREERWYEKKIMKNVFSHHSEDERQEILEKFFKDRSGVNTSNLSRLNGGERKLEKLGEWFQKWYKNNYVTPKGNATDENRDAENKKPASKRPKRYKK</sequence>
<protein>
    <submittedName>
        <fullName evidence="3">Uncharacterized protein</fullName>
    </submittedName>
</protein>
<feature type="compositionally biased region" description="Basic residues" evidence="1">
    <location>
        <begin position="467"/>
        <end position="477"/>
    </location>
</feature>
<dbReference type="WBParaSite" id="PDA_v2.g17957.t1">
    <property type="protein sequence ID" value="PDA_v2.g17957.t1"/>
    <property type="gene ID" value="PDA_v2.g17957"/>
</dbReference>
<dbReference type="Proteomes" id="UP000887578">
    <property type="component" value="Unplaced"/>
</dbReference>